<organism evidence="1 2">
    <name type="scientific">Candidatus Schekmanbacteria bacterium RBG_13_48_7</name>
    <dbReference type="NCBI Taxonomy" id="1817878"/>
    <lineage>
        <taxon>Bacteria</taxon>
        <taxon>Candidatus Schekmaniibacteriota</taxon>
    </lineage>
</organism>
<proteinExistence type="predicted"/>
<name>A0A1F7RQS7_9BACT</name>
<reference evidence="1 2" key="1">
    <citation type="journal article" date="2016" name="Nat. Commun.">
        <title>Thousands of microbial genomes shed light on interconnected biogeochemical processes in an aquifer system.</title>
        <authorList>
            <person name="Anantharaman K."/>
            <person name="Brown C.T."/>
            <person name="Hug L.A."/>
            <person name="Sharon I."/>
            <person name="Castelle C.J."/>
            <person name="Probst A.J."/>
            <person name="Thomas B.C."/>
            <person name="Singh A."/>
            <person name="Wilkins M.J."/>
            <person name="Karaoz U."/>
            <person name="Brodie E.L."/>
            <person name="Williams K.H."/>
            <person name="Hubbard S.S."/>
            <person name="Banfield J.F."/>
        </authorList>
    </citation>
    <scope>NUCLEOTIDE SEQUENCE [LARGE SCALE GENOMIC DNA]</scope>
</reference>
<evidence type="ECO:0008006" key="3">
    <source>
        <dbReference type="Google" id="ProtNLM"/>
    </source>
</evidence>
<evidence type="ECO:0000313" key="1">
    <source>
        <dbReference type="EMBL" id="OGL43237.1"/>
    </source>
</evidence>
<dbReference type="Proteomes" id="UP000179266">
    <property type="component" value="Unassembled WGS sequence"/>
</dbReference>
<comment type="caution">
    <text evidence="1">The sequence shown here is derived from an EMBL/GenBank/DDBJ whole genome shotgun (WGS) entry which is preliminary data.</text>
</comment>
<sequence length="99" mass="11568">MATKTLSIRINTDDYKFLSSMAKEEREDLSKTLRELVELGRIMFALDKYKKSEASIEKAARIAGVSISKMMDIFKEYRVEANLEYEDYLTSLKCLRKAW</sequence>
<protein>
    <recommendedName>
        <fullName evidence="3">Ribbon-helix-helix protein CopG domain-containing protein</fullName>
    </recommendedName>
</protein>
<evidence type="ECO:0000313" key="2">
    <source>
        <dbReference type="Proteomes" id="UP000179266"/>
    </source>
</evidence>
<dbReference type="AlphaFoldDB" id="A0A1F7RQS7"/>
<gene>
    <name evidence="1" type="ORF">A2161_09585</name>
</gene>
<dbReference type="EMBL" id="MGDD01000283">
    <property type="protein sequence ID" value="OGL43237.1"/>
    <property type="molecule type" value="Genomic_DNA"/>
</dbReference>
<accession>A0A1F7RQS7</accession>